<keyword evidence="1" id="KW-1133">Transmembrane helix</keyword>
<dbReference type="AlphaFoldDB" id="A0A1G1WMC4"/>
<organism evidence="2 3">
    <name type="scientific">Candidatus Woykebacteria bacterium RIFCSPHIGHO2_12_FULL_45_10</name>
    <dbReference type="NCBI Taxonomy" id="1802603"/>
    <lineage>
        <taxon>Bacteria</taxon>
        <taxon>Candidatus Woykeibacteriota</taxon>
    </lineage>
</organism>
<sequence length="224" mass="24133">MPEETTPPQSSQAPSVKPGINWSHVIIGVIIALFLIGFGVVFATAMLYPTVLDIANQSREQALTTTKTATKSATVSATKDETADWKTFTSPCGFSIKYPKDYNTGAPPESCGSGFHSNGSIVSPDQGRTLLVNISVNTSPKSVNFEDEIASYLGWAKADQESTTILGSTAIKLKPRENQQAGFEGGLSTGILILKDGRFFHFLVIGDESTISIWNDMLSTFKFL</sequence>
<dbReference type="EMBL" id="MHCZ01000046">
    <property type="protein sequence ID" value="OGY28905.1"/>
    <property type="molecule type" value="Genomic_DNA"/>
</dbReference>
<evidence type="ECO:0000313" key="3">
    <source>
        <dbReference type="Proteomes" id="UP000178068"/>
    </source>
</evidence>
<evidence type="ECO:0000256" key="1">
    <source>
        <dbReference type="SAM" id="Phobius"/>
    </source>
</evidence>
<dbReference type="STRING" id="1802603.A3F35_02145"/>
<evidence type="ECO:0000313" key="2">
    <source>
        <dbReference type="EMBL" id="OGY28905.1"/>
    </source>
</evidence>
<accession>A0A1G1WMC4</accession>
<evidence type="ECO:0008006" key="4">
    <source>
        <dbReference type="Google" id="ProtNLM"/>
    </source>
</evidence>
<reference evidence="2 3" key="1">
    <citation type="journal article" date="2016" name="Nat. Commun.">
        <title>Thousands of microbial genomes shed light on interconnected biogeochemical processes in an aquifer system.</title>
        <authorList>
            <person name="Anantharaman K."/>
            <person name="Brown C.T."/>
            <person name="Hug L.A."/>
            <person name="Sharon I."/>
            <person name="Castelle C.J."/>
            <person name="Probst A.J."/>
            <person name="Thomas B.C."/>
            <person name="Singh A."/>
            <person name="Wilkins M.J."/>
            <person name="Karaoz U."/>
            <person name="Brodie E.L."/>
            <person name="Williams K.H."/>
            <person name="Hubbard S.S."/>
            <person name="Banfield J.F."/>
        </authorList>
    </citation>
    <scope>NUCLEOTIDE SEQUENCE [LARGE SCALE GENOMIC DNA]</scope>
</reference>
<protein>
    <recommendedName>
        <fullName evidence="4">PsbP C-terminal domain-containing protein</fullName>
    </recommendedName>
</protein>
<feature type="transmembrane region" description="Helical" evidence="1">
    <location>
        <begin position="25"/>
        <end position="48"/>
    </location>
</feature>
<proteinExistence type="predicted"/>
<name>A0A1G1WMC4_9BACT</name>
<gene>
    <name evidence="2" type="ORF">A3F35_02145</name>
</gene>
<keyword evidence="1" id="KW-0812">Transmembrane</keyword>
<comment type="caution">
    <text evidence="2">The sequence shown here is derived from an EMBL/GenBank/DDBJ whole genome shotgun (WGS) entry which is preliminary data.</text>
</comment>
<dbReference type="Proteomes" id="UP000178068">
    <property type="component" value="Unassembled WGS sequence"/>
</dbReference>
<keyword evidence="1" id="KW-0472">Membrane</keyword>